<reference evidence="1 2" key="1">
    <citation type="submission" date="2020-10" db="EMBL/GenBank/DDBJ databases">
        <title>Sequencing the genomes of 1000 actinobacteria strains.</title>
        <authorList>
            <person name="Klenk H.-P."/>
        </authorList>
    </citation>
    <scope>NUCLEOTIDE SEQUENCE [LARGE SCALE GENOMIC DNA]</scope>
    <source>
        <strain evidence="1 2">DSM 43748</strain>
    </source>
</reference>
<dbReference type="RefSeq" id="WP_225958995.1">
    <property type="nucleotide sequence ID" value="NZ_BAAASY010000018.1"/>
</dbReference>
<comment type="caution">
    <text evidence="1">The sequence shown here is derived from an EMBL/GenBank/DDBJ whole genome shotgun (WGS) entry which is preliminary data.</text>
</comment>
<proteinExistence type="predicted"/>
<dbReference type="EMBL" id="JADBEF010000001">
    <property type="protein sequence ID" value="MBE1565022.1"/>
    <property type="molecule type" value="Genomic_DNA"/>
</dbReference>
<organism evidence="1 2">
    <name type="scientific">Nonomuraea africana</name>
    <dbReference type="NCBI Taxonomy" id="46171"/>
    <lineage>
        <taxon>Bacteria</taxon>
        <taxon>Bacillati</taxon>
        <taxon>Actinomycetota</taxon>
        <taxon>Actinomycetes</taxon>
        <taxon>Streptosporangiales</taxon>
        <taxon>Streptosporangiaceae</taxon>
        <taxon>Nonomuraea</taxon>
    </lineage>
</organism>
<evidence type="ECO:0000313" key="2">
    <source>
        <dbReference type="Proteomes" id="UP000661607"/>
    </source>
</evidence>
<dbReference type="InterPro" id="IPR029063">
    <property type="entry name" value="SAM-dependent_MTases_sf"/>
</dbReference>
<protein>
    <recommendedName>
        <fullName evidence="3">Class I SAM-dependent methyltransferase</fullName>
    </recommendedName>
</protein>
<dbReference type="SUPFAM" id="SSF53335">
    <property type="entry name" value="S-adenosyl-L-methionine-dependent methyltransferases"/>
    <property type="match status" value="1"/>
</dbReference>
<name>A0ABR9KSK5_9ACTN</name>
<evidence type="ECO:0000313" key="1">
    <source>
        <dbReference type="EMBL" id="MBE1565022.1"/>
    </source>
</evidence>
<sequence>MSVIDLGGTFSAWERAPVKPASLHLVNLMDPPADLPSWARADTGDATELPKAIMKGGYDLVYSNAVIEHVGGHIRRERFADNVRALADRHWVQVPYRYFPIEPHVLFPGFQFLPVATRRLIISHWPLVHTAPRDRLHALRDAMEVELLSVTEMRYYFPTSRIRYERMGGLIKSIIAIGAPKAP</sequence>
<accession>A0ABR9KSK5</accession>
<evidence type="ECO:0008006" key="3">
    <source>
        <dbReference type="Google" id="ProtNLM"/>
    </source>
</evidence>
<keyword evidence="2" id="KW-1185">Reference proteome</keyword>
<dbReference type="Proteomes" id="UP000661607">
    <property type="component" value="Unassembled WGS sequence"/>
</dbReference>
<gene>
    <name evidence="1" type="ORF">H4W81_007801</name>
</gene>